<evidence type="ECO:0000313" key="1">
    <source>
        <dbReference type="EMBL" id="MFM9328724.1"/>
    </source>
</evidence>
<gene>
    <name evidence="1" type="ORF">ACI1P1_10530</name>
</gene>
<protein>
    <submittedName>
        <fullName evidence="1">Uncharacterized protein</fullName>
    </submittedName>
</protein>
<proteinExistence type="predicted"/>
<name>A0ACC7NZD3_9BACL</name>
<comment type="caution">
    <text evidence="1">The sequence shown here is derived from an EMBL/GenBank/DDBJ whole genome shotgun (WGS) entry which is preliminary data.</text>
</comment>
<reference evidence="1" key="1">
    <citation type="submission" date="2024-12" db="EMBL/GenBank/DDBJ databases">
        <authorList>
            <person name="Wu N."/>
        </authorList>
    </citation>
    <scope>NUCLEOTIDE SEQUENCE</scope>
    <source>
        <strain evidence="1">P15</strain>
    </source>
</reference>
<sequence>MMARFFAQRVIIGKMAYKDIPATLKPGVAEILNDQGLQHLIEV</sequence>
<evidence type="ECO:0000313" key="2">
    <source>
        <dbReference type="Proteomes" id="UP001631969"/>
    </source>
</evidence>
<dbReference type="Proteomes" id="UP001631969">
    <property type="component" value="Unassembled WGS sequence"/>
</dbReference>
<organism evidence="1 2">
    <name type="scientific">Paenibacillus mesotrionivorans</name>
    <dbReference type="NCBI Taxonomy" id="3160968"/>
    <lineage>
        <taxon>Bacteria</taxon>
        <taxon>Bacillati</taxon>
        <taxon>Bacillota</taxon>
        <taxon>Bacilli</taxon>
        <taxon>Bacillales</taxon>
        <taxon>Paenibacillaceae</taxon>
        <taxon>Paenibacillus</taxon>
    </lineage>
</organism>
<dbReference type="EMBL" id="JBJURJ010000006">
    <property type="protein sequence ID" value="MFM9328724.1"/>
    <property type="molecule type" value="Genomic_DNA"/>
</dbReference>
<keyword evidence="2" id="KW-1185">Reference proteome</keyword>
<accession>A0ACC7NZD3</accession>